<evidence type="ECO:0000313" key="1">
    <source>
        <dbReference type="EMBL" id="KKK58565.1"/>
    </source>
</evidence>
<dbReference type="AlphaFoldDB" id="A0A0F8XC85"/>
<proteinExistence type="predicted"/>
<name>A0A0F8XC85_9ZZZZ</name>
<sequence length="132" mass="14284">MIRSLLAALILSVSFVIWPPGTAQAGEWRVGDTARIGGGCHALPPAQEIMAEWELNGEEVAAARWMEYAAVGMCGGFPVRVVATLVRPHDRYRVLSEGQLDAVTVWEAVLNGMPIFFALDIGTGPHDKPLMI</sequence>
<reference evidence="1" key="1">
    <citation type="journal article" date="2015" name="Nature">
        <title>Complex archaea that bridge the gap between prokaryotes and eukaryotes.</title>
        <authorList>
            <person name="Spang A."/>
            <person name="Saw J.H."/>
            <person name="Jorgensen S.L."/>
            <person name="Zaremba-Niedzwiedzka K."/>
            <person name="Martijn J."/>
            <person name="Lind A.E."/>
            <person name="van Eijk R."/>
            <person name="Schleper C."/>
            <person name="Guy L."/>
            <person name="Ettema T.J."/>
        </authorList>
    </citation>
    <scope>NUCLEOTIDE SEQUENCE</scope>
</reference>
<gene>
    <name evidence="1" type="ORF">LCGC14_3043140</name>
</gene>
<dbReference type="EMBL" id="LAZR01063913">
    <property type="protein sequence ID" value="KKK58565.1"/>
    <property type="molecule type" value="Genomic_DNA"/>
</dbReference>
<protein>
    <submittedName>
        <fullName evidence="1">Uncharacterized protein</fullName>
    </submittedName>
</protein>
<accession>A0A0F8XC85</accession>
<comment type="caution">
    <text evidence="1">The sequence shown here is derived from an EMBL/GenBank/DDBJ whole genome shotgun (WGS) entry which is preliminary data.</text>
</comment>
<organism evidence="1">
    <name type="scientific">marine sediment metagenome</name>
    <dbReference type="NCBI Taxonomy" id="412755"/>
    <lineage>
        <taxon>unclassified sequences</taxon>
        <taxon>metagenomes</taxon>
        <taxon>ecological metagenomes</taxon>
    </lineage>
</organism>